<reference evidence="3" key="1">
    <citation type="submission" date="2006-01" db="EMBL/GenBank/DDBJ databases">
        <title>Genome of the cyst-dividing bacterium Ramlibacter tataouinensis.</title>
        <authorList>
            <person name="Barakat M."/>
            <person name="Ortet P."/>
            <person name="De Luca G."/>
            <person name="Jourlin-Castelli C."/>
            <person name="Ansaldi M."/>
            <person name="Py B."/>
            <person name="Fichant G."/>
            <person name="Coutinho P."/>
            <person name="Voulhoux R."/>
            <person name="Bastien O."/>
            <person name="Roy S."/>
            <person name="Marechal E."/>
            <person name="Henrissat B."/>
            <person name="Quentin Y."/>
            <person name="Noirot P."/>
            <person name="Filloux A."/>
            <person name="Mejean V."/>
            <person name="DuBow M."/>
            <person name="Barras F."/>
            <person name="Heulin T."/>
        </authorList>
    </citation>
    <scope>NUCLEOTIDE SEQUENCE [LARGE SCALE GENOMIC DNA]</scope>
    <source>
        <strain evidence="3">ATCC BAA-407 / DSM 14655 / LMG 21543 / TTB310</strain>
    </source>
</reference>
<organism evidence="2 3">
    <name type="scientific">Ramlibacter tataouinensis (strain ATCC BAA-407 / DSM 14655 / LMG 21543 / TTB310)</name>
    <dbReference type="NCBI Taxonomy" id="365046"/>
    <lineage>
        <taxon>Bacteria</taxon>
        <taxon>Pseudomonadati</taxon>
        <taxon>Pseudomonadota</taxon>
        <taxon>Betaproteobacteria</taxon>
        <taxon>Burkholderiales</taxon>
        <taxon>Comamonadaceae</taxon>
        <taxon>Ramlibacter</taxon>
    </lineage>
</organism>
<gene>
    <name evidence="2" type="ordered locus">Rta_06450</name>
</gene>
<evidence type="ECO:0000313" key="3">
    <source>
        <dbReference type="Proteomes" id="UP000008385"/>
    </source>
</evidence>
<name>F5XWW2_RAMTT</name>
<keyword evidence="3" id="KW-1185">Reference proteome</keyword>
<dbReference type="KEGG" id="rta:Rta_06450"/>
<proteinExistence type="predicted"/>
<keyword evidence="1" id="KW-0812">Transmembrane</keyword>
<dbReference type="RefSeq" id="WP_013899956.1">
    <property type="nucleotide sequence ID" value="NC_015677.1"/>
</dbReference>
<evidence type="ECO:0000256" key="1">
    <source>
        <dbReference type="SAM" id="Phobius"/>
    </source>
</evidence>
<dbReference type="eggNOG" id="ENOG5032YAU">
    <property type="taxonomic scope" value="Bacteria"/>
</dbReference>
<accession>F5XWW2</accession>
<dbReference type="EMBL" id="CP000245">
    <property type="protein sequence ID" value="AEG91723.1"/>
    <property type="molecule type" value="Genomic_DNA"/>
</dbReference>
<sequence>MKDEGQEKLDHAYEGLERETPDRVARAIRWMRNPKAKWVRLPLGLLLIAGGFFGFLPVLGFEFIPLGLLLVAQDLPFLREPVADMTLWLEAKWVALRKRWQHRRERSHSHR</sequence>
<dbReference type="AlphaFoldDB" id="F5XWW2"/>
<dbReference type="OrthoDB" id="5959103at2"/>
<protein>
    <submittedName>
        <fullName evidence="2">Uncharacterized protein</fullName>
    </submittedName>
</protein>
<keyword evidence="1" id="KW-0472">Membrane</keyword>
<evidence type="ECO:0000313" key="2">
    <source>
        <dbReference type="EMBL" id="AEG91723.1"/>
    </source>
</evidence>
<feature type="transmembrane region" description="Helical" evidence="1">
    <location>
        <begin position="38"/>
        <end position="59"/>
    </location>
</feature>
<dbReference type="HOGENOM" id="CLU_145985_1_0_4"/>
<dbReference type="Proteomes" id="UP000008385">
    <property type="component" value="Chromosome"/>
</dbReference>
<keyword evidence="1" id="KW-1133">Transmembrane helix</keyword>
<reference evidence="2 3" key="2">
    <citation type="journal article" date="2011" name="PLoS ONE">
        <title>The Cyst-Dividing Bacterium Ramlibacter tataouinensis TTB310 Genome Reveals a Well-Stocked Toolbox for Adaptation to a Desert Environment.</title>
        <authorList>
            <person name="De Luca G."/>
            <person name="Barakat M."/>
            <person name="Ortet P."/>
            <person name="Fochesato S."/>
            <person name="Jourlin-Castelli C."/>
            <person name="Ansaldi M."/>
            <person name="Py B."/>
            <person name="Fichant G."/>
            <person name="Coutinho P.M."/>
            <person name="Voulhoux R."/>
            <person name="Bastien O."/>
            <person name="Marechal E."/>
            <person name="Henrissat B."/>
            <person name="Quentin Y."/>
            <person name="Noirot P."/>
            <person name="Filloux A."/>
            <person name="Mejean V."/>
            <person name="Dubow M.S."/>
            <person name="Barras F."/>
            <person name="Barbe V."/>
            <person name="Weissenbach J."/>
            <person name="Mihalcescu I."/>
            <person name="Vermeglio A."/>
            <person name="Achouak W."/>
            <person name="Heulin T."/>
        </authorList>
    </citation>
    <scope>NUCLEOTIDE SEQUENCE [LARGE SCALE GENOMIC DNA]</scope>
    <source>
        <strain evidence="3">ATCC BAA-407 / DSM 14655 / LMG 21543 / TTB310</strain>
    </source>
</reference>